<dbReference type="PANTHER" id="PTHR45806:SF1">
    <property type="entry name" value="SYNAPTOBREVIN HOMOLOG YKT6"/>
    <property type="match status" value="1"/>
</dbReference>
<proteinExistence type="inferred from homology"/>
<evidence type="ECO:0000259" key="9">
    <source>
        <dbReference type="PROSITE" id="PS50859"/>
    </source>
</evidence>
<evidence type="ECO:0000313" key="11">
    <source>
        <dbReference type="EMBL" id="CDF37247.1"/>
    </source>
</evidence>
<dbReference type="PANTHER" id="PTHR45806">
    <property type="entry name" value="SYNAPTOBREVIN HOMOLOG YKT6"/>
    <property type="match status" value="1"/>
</dbReference>
<dbReference type="SUPFAM" id="SSF64356">
    <property type="entry name" value="SNARE-like"/>
    <property type="match status" value="1"/>
</dbReference>
<dbReference type="PhylomeDB" id="R7QFE4"/>
<keyword evidence="6" id="KW-0636">Prenylation</keyword>
<dbReference type="RefSeq" id="XP_005717066.1">
    <property type="nucleotide sequence ID" value="XM_005717009.1"/>
</dbReference>
<dbReference type="Proteomes" id="UP000012073">
    <property type="component" value="Unassembled WGS sequence"/>
</dbReference>
<keyword evidence="4" id="KW-0564">Palmitate</keyword>
<keyword evidence="12" id="KW-1185">Reference proteome</keyword>
<dbReference type="GO" id="GO:0005484">
    <property type="term" value="F:SNAP receptor activity"/>
    <property type="evidence" value="ECO:0007669"/>
    <property type="project" value="TreeGrafter"/>
</dbReference>
<evidence type="ECO:0000256" key="6">
    <source>
        <dbReference type="ARBA" id="ARBA00023289"/>
    </source>
</evidence>
<keyword evidence="5" id="KW-0449">Lipoprotein</keyword>
<protein>
    <submittedName>
        <fullName evidence="11">Uncharacterized protein</fullName>
    </submittedName>
</protein>
<dbReference type="OrthoDB" id="27923at2759"/>
<dbReference type="Gramene" id="CDF37247">
    <property type="protein sequence ID" value="CDF37247"/>
    <property type="gene ID" value="CHC_T00005369001"/>
</dbReference>
<evidence type="ECO:0000313" key="12">
    <source>
        <dbReference type="Proteomes" id="UP000012073"/>
    </source>
</evidence>
<dbReference type="InterPro" id="IPR045848">
    <property type="entry name" value="R-SNARE_YKT6"/>
</dbReference>
<dbReference type="AlphaFoldDB" id="R7QFE4"/>
<gene>
    <name evidence="11" type="ORF">CHC_T00005369001</name>
</gene>
<keyword evidence="8" id="KW-0175">Coiled coil</keyword>
<name>R7QFE4_CHOCR</name>
<dbReference type="Pfam" id="PF13774">
    <property type="entry name" value="Longin"/>
    <property type="match status" value="1"/>
</dbReference>
<organism evidence="11 12">
    <name type="scientific">Chondrus crispus</name>
    <name type="common">Carrageen Irish moss</name>
    <name type="synonym">Polymorpha crispa</name>
    <dbReference type="NCBI Taxonomy" id="2769"/>
    <lineage>
        <taxon>Eukaryota</taxon>
        <taxon>Rhodophyta</taxon>
        <taxon>Florideophyceae</taxon>
        <taxon>Rhodymeniophycidae</taxon>
        <taxon>Gigartinales</taxon>
        <taxon>Gigartinaceae</taxon>
        <taxon>Chondrus</taxon>
    </lineage>
</organism>
<evidence type="ECO:0000256" key="8">
    <source>
        <dbReference type="PROSITE-ProRule" id="PRU00290"/>
    </source>
</evidence>
<dbReference type="STRING" id="2769.R7QFE4"/>
<dbReference type="GeneID" id="17324783"/>
<dbReference type="PROSITE" id="PS50859">
    <property type="entry name" value="LONGIN"/>
    <property type="match status" value="1"/>
</dbReference>
<dbReference type="EMBL" id="HG001822">
    <property type="protein sequence ID" value="CDF37247.1"/>
    <property type="molecule type" value="Genomic_DNA"/>
</dbReference>
<dbReference type="CDD" id="cd15867">
    <property type="entry name" value="R-SNARE_YKT6"/>
    <property type="match status" value="1"/>
</dbReference>
<keyword evidence="2" id="KW-0488">Methylation</keyword>
<dbReference type="GO" id="GO:0005794">
    <property type="term" value="C:Golgi apparatus"/>
    <property type="evidence" value="ECO:0007669"/>
    <property type="project" value="TreeGrafter"/>
</dbReference>
<dbReference type="InterPro" id="IPR042855">
    <property type="entry name" value="V_SNARE_CC"/>
</dbReference>
<dbReference type="PROSITE" id="PS50892">
    <property type="entry name" value="V_SNARE"/>
    <property type="match status" value="1"/>
</dbReference>
<dbReference type="SUPFAM" id="SSF58038">
    <property type="entry name" value="SNARE fusion complex"/>
    <property type="match status" value="1"/>
</dbReference>
<keyword evidence="3" id="KW-0472">Membrane</keyword>
<dbReference type="Pfam" id="PF00957">
    <property type="entry name" value="Synaptobrevin"/>
    <property type="match status" value="1"/>
</dbReference>
<evidence type="ECO:0000256" key="1">
    <source>
        <dbReference type="ARBA" id="ARBA00008025"/>
    </source>
</evidence>
<dbReference type="CDD" id="cd14824">
    <property type="entry name" value="Longin"/>
    <property type="match status" value="1"/>
</dbReference>
<evidence type="ECO:0000256" key="2">
    <source>
        <dbReference type="ARBA" id="ARBA00022481"/>
    </source>
</evidence>
<dbReference type="Gene3D" id="1.20.5.110">
    <property type="match status" value="1"/>
</dbReference>
<evidence type="ECO:0000256" key="7">
    <source>
        <dbReference type="ARBA" id="ARBA00046278"/>
    </source>
</evidence>
<feature type="domain" description="V-SNARE coiled-coil homology" evidence="10">
    <location>
        <begin position="219"/>
        <end position="278"/>
    </location>
</feature>
<dbReference type="OMA" id="NTCCTIL"/>
<sequence length="278" mass="31472">MQLEPYRRPPVTCSPLLRHTRPLLSLVPRHSSPRPSRLLALLLLTSHPTLRASKKQPRQPLNSLRQPIRACLSLSLRHRTMKIVSLMVLRALDAEPDANILASAYFLDNFGYFQREPVKQFATFVSKTVAKRVELGQRSSIEHESHLVHVHVRSNGLAAVAVCDAEYPSRVAFTLLMKVQEDFMTAHADATWLAATDELPFPPLDDMIRKYQDPHEADAIMKIQKDLDDTKIILHKTIDSVLERGVKLDNLVEKSTDLSAQSKMYVTAKKQNSCCSMM</sequence>
<dbReference type="Gene3D" id="3.30.450.50">
    <property type="entry name" value="Longin domain"/>
    <property type="match status" value="1"/>
</dbReference>
<reference evidence="12" key="1">
    <citation type="journal article" date="2013" name="Proc. Natl. Acad. Sci. U.S.A.">
        <title>Genome structure and metabolic features in the red seaweed Chondrus crispus shed light on evolution of the Archaeplastida.</title>
        <authorList>
            <person name="Collen J."/>
            <person name="Porcel B."/>
            <person name="Carre W."/>
            <person name="Ball S.G."/>
            <person name="Chaparro C."/>
            <person name="Tonon T."/>
            <person name="Barbeyron T."/>
            <person name="Michel G."/>
            <person name="Noel B."/>
            <person name="Valentin K."/>
            <person name="Elias M."/>
            <person name="Artiguenave F."/>
            <person name="Arun A."/>
            <person name="Aury J.M."/>
            <person name="Barbosa-Neto J.F."/>
            <person name="Bothwell J.H."/>
            <person name="Bouget F.Y."/>
            <person name="Brillet L."/>
            <person name="Cabello-Hurtado F."/>
            <person name="Capella-Gutierrez S."/>
            <person name="Charrier B."/>
            <person name="Cladiere L."/>
            <person name="Cock J.M."/>
            <person name="Coelho S.M."/>
            <person name="Colleoni C."/>
            <person name="Czjzek M."/>
            <person name="Da Silva C."/>
            <person name="Delage L."/>
            <person name="Denoeud F."/>
            <person name="Deschamps P."/>
            <person name="Dittami S.M."/>
            <person name="Gabaldon T."/>
            <person name="Gachon C.M."/>
            <person name="Groisillier A."/>
            <person name="Herve C."/>
            <person name="Jabbari K."/>
            <person name="Katinka M."/>
            <person name="Kloareg B."/>
            <person name="Kowalczyk N."/>
            <person name="Labadie K."/>
            <person name="Leblanc C."/>
            <person name="Lopez P.J."/>
            <person name="McLachlan D.H."/>
            <person name="Meslet-Cladiere L."/>
            <person name="Moustafa A."/>
            <person name="Nehr Z."/>
            <person name="Nyvall Collen P."/>
            <person name="Panaud O."/>
            <person name="Partensky F."/>
            <person name="Poulain J."/>
            <person name="Rensing S.A."/>
            <person name="Rousvoal S."/>
            <person name="Samson G."/>
            <person name="Symeonidi A."/>
            <person name="Weissenbach J."/>
            <person name="Zambounis A."/>
            <person name="Wincker P."/>
            <person name="Boyen C."/>
        </authorList>
    </citation>
    <scope>NUCLEOTIDE SEQUENCE [LARGE SCALE GENOMIC DNA]</scope>
    <source>
        <strain evidence="12">cv. Stackhouse</strain>
    </source>
</reference>
<evidence type="ECO:0000256" key="4">
    <source>
        <dbReference type="ARBA" id="ARBA00023139"/>
    </source>
</evidence>
<evidence type="ECO:0000259" key="10">
    <source>
        <dbReference type="PROSITE" id="PS50892"/>
    </source>
</evidence>
<feature type="domain" description="Longin" evidence="9">
    <location>
        <begin position="87"/>
        <end position="201"/>
    </location>
</feature>
<dbReference type="InterPro" id="IPR011012">
    <property type="entry name" value="Longin-like_dom_sf"/>
</dbReference>
<evidence type="ECO:0000256" key="5">
    <source>
        <dbReference type="ARBA" id="ARBA00023288"/>
    </source>
</evidence>
<comment type="subcellular location">
    <subcellularLocation>
        <location evidence="7">Endomembrane system</location>
        <topology evidence="7">Lipid-anchor</topology>
        <orientation evidence="7">Cytoplasmic side</orientation>
    </subcellularLocation>
</comment>
<dbReference type="KEGG" id="ccp:CHC_T00005369001"/>
<evidence type="ECO:0000256" key="3">
    <source>
        <dbReference type="ARBA" id="ARBA00023136"/>
    </source>
</evidence>
<accession>R7QFE4</accession>
<dbReference type="InterPro" id="IPR010908">
    <property type="entry name" value="Longin_dom"/>
</dbReference>
<dbReference type="GO" id="GO:0006888">
    <property type="term" value="P:endoplasmic reticulum to Golgi vesicle-mediated transport"/>
    <property type="evidence" value="ECO:0007669"/>
    <property type="project" value="TreeGrafter"/>
</dbReference>
<comment type="similarity">
    <text evidence="1">Belongs to the synaptobrevin family.</text>
</comment>
<dbReference type="SMART" id="SM01270">
    <property type="entry name" value="Longin"/>
    <property type="match status" value="1"/>
</dbReference>